<dbReference type="InterPro" id="IPR015421">
    <property type="entry name" value="PyrdxlP-dep_Trfase_major"/>
</dbReference>
<dbReference type="PANTHER" id="PTHR11601">
    <property type="entry name" value="CYSTEINE DESULFURYLASE FAMILY MEMBER"/>
    <property type="match status" value="1"/>
</dbReference>
<dbReference type="Gene3D" id="3.90.1150.10">
    <property type="entry name" value="Aspartate Aminotransferase, domain 1"/>
    <property type="match status" value="1"/>
</dbReference>
<accession>A0ABY6ZNS8</accession>
<keyword evidence="5" id="KW-0479">Metal-binding</keyword>
<comment type="similarity">
    <text evidence="2">Belongs to the class-V pyridoxal-phosphate-dependent aminotransferase family. NifS/IscS subfamily.</text>
</comment>
<evidence type="ECO:0000256" key="3">
    <source>
        <dbReference type="ARBA" id="ARBA00012239"/>
    </source>
</evidence>
<evidence type="ECO:0000256" key="7">
    <source>
        <dbReference type="ARBA" id="ARBA00023004"/>
    </source>
</evidence>
<keyword evidence="13" id="KW-1185">Reference proteome</keyword>
<dbReference type="InterPro" id="IPR000192">
    <property type="entry name" value="Aminotrans_V_dom"/>
</dbReference>
<keyword evidence="7" id="KW-0408">Iron</keyword>
<evidence type="ECO:0000256" key="5">
    <source>
        <dbReference type="ARBA" id="ARBA00022723"/>
    </source>
</evidence>
<dbReference type="RefSeq" id="WP_268007649.1">
    <property type="nucleotide sequence ID" value="NZ_BSUT01000001.1"/>
</dbReference>
<comment type="catalytic activity">
    <reaction evidence="9">
        <text>(sulfur carrier)-H + L-cysteine = (sulfur carrier)-SH + L-alanine</text>
        <dbReference type="Rhea" id="RHEA:43892"/>
        <dbReference type="Rhea" id="RHEA-COMP:14737"/>
        <dbReference type="Rhea" id="RHEA-COMP:14739"/>
        <dbReference type="ChEBI" id="CHEBI:29917"/>
        <dbReference type="ChEBI" id="CHEBI:35235"/>
        <dbReference type="ChEBI" id="CHEBI:57972"/>
        <dbReference type="ChEBI" id="CHEBI:64428"/>
        <dbReference type="EC" id="2.8.1.7"/>
    </reaction>
</comment>
<evidence type="ECO:0000313" key="13">
    <source>
        <dbReference type="Proteomes" id="UP001164761"/>
    </source>
</evidence>
<keyword evidence="4" id="KW-0808">Transferase</keyword>
<dbReference type="InterPro" id="IPR015422">
    <property type="entry name" value="PyrdxlP-dep_Trfase_small"/>
</dbReference>
<sequence length="381" mass="40839">MIYLDNAATTKVSDEVRAAMMPYLEGAYGNPSSIHQAGRKARQAVDHARRHIASWLGCDARDLVFTSGGTEANATALTGAYVARRETKRHIITSAVEHHAVLHTLEFLESVGAEVTILPVDGDGRVRVEDVLAALREDTGVVSIMAVNNEIGTIEPIERVVQAVKSVNPSIVVHSDMVQALPFIAHPLLRMPVDMATFSAHKIHGPKGIGLLYLRKDVPWRPMLYGGQQEGRRRGGTENVAGIVGFGAAVDALSSDFERRVAHIGDLQRAFFDVLQRRCNAVLLSPEDGAPTILSVAFPGVRNDTLLMRLDLAGVAASAGSACTAGSLEPSHVIAATGRTEYLGEAVRFSFSDDLSMDHILEAAEIVCTTVEALTAGARFS</sequence>
<name>A0ABY6ZNS8_9BACL</name>
<evidence type="ECO:0000256" key="2">
    <source>
        <dbReference type="ARBA" id="ARBA00006490"/>
    </source>
</evidence>
<dbReference type="SUPFAM" id="SSF53383">
    <property type="entry name" value="PLP-dependent transferases"/>
    <property type="match status" value="1"/>
</dbReference>
<dbReference type="Gene3D" id="3.40.640.10">
    <property type="entry name" value="Type I PLP-dependent aspartate aminotransferase-like (Major domain)"/>
    <property type="match status" value="1"/>
</dbReference>
<gene>
    <name evidence="12" type="ORF">NZD89_10385</name>
</gene>
<dbReference type="PIRSF" id="PIRSF005572">
    <property type="entry name" value="NifS"/>
    <property type="match status" value="1"/>
</dbReference>
<evidence type="ECO:0000256" key="8">
    <source>
        <dbReference type="ARBA" id="ARBA00023014"/>
    </source>
</evidence>
<proteinExistence type="inferred from homology"/>
<evidence type="ECO:0000313" key="12">
    <source>
        <dbReference type="EMBL" id="WAH43751.1"/>
    </source>
</evidence>
<evidence type="ECO:0000256" key="6">
    <source>
        <dbReference type="ARBA" id="ARBA00022898"/>
    </source>
</evidence>
<evidence type="ECO:0000256" key="4">
    <source>
        <dbReference type="ARBA" id="ARBA00022679"/>
    </source>
</evidence>
<dbReference type="Proteomes" id="UP001164761">
    <property type="component" value="Chromosome"/>
</dbReference>
<keyword evidence="6" id="KW-0663">Pyridoxal phosphate</keyword>
<dbReference type="Pfam" id="PF00266">
    <property type="entry name" value="Aminotran_5"/>
    <property type="match status" value="1"/>
</dbReference>
<feature type="domain" description="Aminotransferase class V" evidence="11">
    <location>
        <begin position="2"/>
        <end position="352"/>
    </location>
</feature>
<dbReference type="EC" id="2.8.1.7" evidence="3"/>
<organism evidence="12 13">
    <name type="scientific">Alicyclobacillus fastidiosus</name>
    <dbReference type="NCBI Taxonomy" id="392011"/>
    <lineage>
        <taxon>Bacteria</taxon>
        <taxon>Bacillati</taxon>
        <taxon>Bacillota</taxon>
        <taxon>Bacilli</taxon>
        <taxon>Bacillales</taxon>
        <taxon>Alicyclobacillaceae</taxon>
        <taxon>Alicyclobacillus</taxon>
    </lineage>
</organism>
<dbReference type="InterPro" id="IPR020578">
    <property type="entry name" value="Aminotrans_V_PyrdxlP_BS"/>
</dbReference>
<dbReference type="InterPro" id="IPR016454">
    <property type="entry name" value="Cysteine_dSase"/>
</dbReference>
<dbReference type="PROSITE" id="PS00595">
    <property type="entry name" value="AA_TRANSFER_CLASS_5"/>
    <property type="match status" value="1"/>
</dbReference>
<evidence type="ECO:0000259" key="11">
    <source>
        <dbReference type="Pfam" id="PF00266"/>
    </source>
</evidence>
<reference evidence="12" key="1">
    <citation type="submission" date="2022-08" db="EMBL/GenBank/DDBJ databases">
        <title>Alicyclobacillus fastidiosus DSM 17978, complete genome.</title>
        <authorList>
            <person name="Wang Q."/>
            <person name="Cai R."/>
            <person name="Wang Z."/>
        </authorList>
    </citation>
    <scope>NUCLEOTIDE SEQUENCE</scope>
    <source>
        <strain evidence="12">DSM 17978</strain>
    </source>
</reference>
<dbReference type="PANTHER" id="PTHR11601:SF34">
    <property type="entry name" value="CYSTEINE DESULFURASE"/>
    <property type="match status" value="1"/>
</dbReference>
<evidence type="ECO:0000256" key="1">
    <source>
        <dbReference type="ARBA" id="ARBA00001933"/>
    </source>
</evidence>
<protein>
    <recommendedName>
        <fullName evidence="3">cysteine desulfurase</fullName>
        <ecNumber evidence="3">2.8.1.7</ecNumber>
    </recommendedName>
</protein>
<evidence type="ECO:0000256" key="10">
    <source>
        <dbReference type="RuleBase" id="RU004504"/>
    </source>
</evidence>
<dbReference type="InterPro" id="IPR015424">
    <property type="entry name" value="PyrdxlP-dep_Trfase"/>
</dbReference>
<keyword evidence="8" id="KW-0411">Iron-sulfur</keyword>
<comment type="cofactor">
    <cofactor evidence="1 10">
        <name>pyridoxal 5'-phosphate</name>
        <dbReference type="ChEBI" id="CHEBI:597326"/>
    </cofactor>
</comment>
<evidence type="ECO:0000256" key="9">
    <source>
        <dbReference type="ARBA" id="ARBA00050776"/>
    </source>
</evidence>
<dbReference type="EMBL" id="CP104067">
    <property type="protein sequence ID" value="WAH43751.1"/>
    <property type="molecule type" value="Genomic_DNA"/>
</dbReference>
<dbReference type="Gene3D" id="1.10.260.50">
    <property type="match status" value="1"/>
</dbReference>